<dbReference type="RefSeq" id="WP_188631615.1">
    <property type="nucleotide sequence ID" value="NZ_BMNQ01000004.1"/>
</dbReference>
<dbReference type="InterPro" id="IPR019480">
    <property type="entry name" value="Dihydroorotate_DH_Fe-S-bd"/>
</dbReference>
<keyword evidence="10 11" id="KW-0411">Iron-sulfur</keyword>
<evidence type="ECO:0000313" key="15">
    <source>
        <dbReference type="EMBL" id="GGJ86499.1"/>
    </source>
</evidence>
<dbReference type="Proteomes" id="UP000658382">
    <property type="component" value="Unassembled WGS sequence"/>
</dbReference>
<comment type="function">
    <text evidence="11">Responsible for channeling the electrons from the oxidation of dihydroorotate from the FMN redox center in the PyrD type B subunit to the ultimate electron acceptor NAD(+).</text>
</comment>
<evidence type="ECO:0000256" key="10">
    <source>
        <dbReference type="ARBA" id="ARBA00023014"/>
    </source>
</evidence>
<evidence type="ECO:0000256" key="13">
    <source>
        <dbReference type="PIRSR" id="PIRSR006816-2"/>
    </source>
</evidence>
<dbReference type="SUPFAM" id="SSF63380">
    <property type="entry name" value="Riboflavin synthase domain-like"/>
    <property type="match status" value="1"/>
</dbReference>
<comment type="cofactor">
    <cofactor evidence="11">
        <name>[2Fe-2S] cluster</name>
        <dbReference type="ChEBI" id="CHEBI:190135"/>
    </cofactor>
    <text evidence="11">Binds 1 [2Fe-2S] cluster per subunit.</text>
</comment>
<evidence type="ECO:0000256" key="9">
    <source>
        <dbReference type="ARBA" id="ARBA00023004"/>
    </source>
</evidence>
<evidence type="ECO:0000256" key="3">
    <source>
        <dbReference type="ARBA" id="ARBA00022630"/>
    </source>
</evidence>
<dbReference type="PANTHER" id="PTHR43513">
    <property type="entry name" value="DIHYDROOROTATE DEHYDROGENASE B (NAD(+)), ELECTRON TRANSFER SUBUNIT"/>
    <property type="match status" value="1"/>
</dbReference>
<dbReference type="CDD" id="cd06218">
    <property type="entry name" value="DHOD_e_trans"/>
    <property type="match status" value="1"/>
</dbReference>
<evidence type="ECO:0000256" key="12">
    <source>
        <dbReference type="PIRSR" id="PIRSR006816-1"/>
    </source>
</evidence>
<keyword evidence="16" id="KW-1185">Reference proteome</keyword>
<dbReference type="InterPro" id="IPR012165">
    <property type="entry name" value="Cyt_c3_hydrogenase_gsu"/>
</dbReference>
<dbReference type="InterPro" id="IPR037117">
    <property type="entry name" value="Dihydroorotate_DH_ele_sf"/>
</dbReference>
<comment type="pathway">
    <text evidence="11">Pyrimidine metabolism; UMP biosynthesis via de novo pathway; orotate from (S)-dihydroorotate (NAD(+) route): step 1/1.</text>
</comment>
<dbReference type="PANTHER" id="PTHR43513:SF3">
    <property type="entry name" value="DIHYDROOROTATE DEHYDROGENASE B (NAD(+)), ELECTRON TRANSFER SUBUNIT-RELATED"/>
    <property type="match status" value="1"/>
</dbReference>
<dbReference type="InterPro" id="IPR017927">
    <property type="entry name" value="FAD-bd_FR_type"/>
</dbReference>
<dbReference type="PRINTS" id="PR00409">
    <property type="entry name" value="PHDIOXRDTASE"/>
</dbReference>
<dbReference type="Gene3D" id="3.40.50.80">
    <property type="entry name" value="Nucleotide-binding domain of ferredoxin-NADP reductase (FNR) module"/>
    <property type="match status" value="1"/>
</dbReference>
<comment type="cofactor">
    <cofactor evidence="13">
        <name>[2Fe-2S] cluster</name>
        <dbReference type="ChEBI" id="CHEBI:190135"/>
    </cofactor>
    <text evidence="13">Binds 1 [2Fe-2S] cluster per subunit.</text>
</comment>
<accession>A0A917PNY5</accession>
<dbReference type="EMBL" id="BMNQ01000004">
    <property type="protein sequence ID" value="GGJ86499.1"/>
    <property type="molecule type" value="Genomic_DNA"/>
</dbReference>
<dbReference type="GO" id="GO:0050660">
    <property type="term" value="F:flavin adenine dinucleotide binding"/>
    <property type="evidence" value="ECO:0007669"/>
    <property type="project" value="InterPro"/>
</dbReference>
<keyword evidence="9 11" id="KW-0408">Iron</keyword>
<keyword evidence="6 11" id="KW-0274">FAD</keyword>
<evidence type="ECO:0000256" key="4">
    <source>
        <dbReference type="ARBA" id="ARBA00022714"/>
    </source>
</evidence>
<feature type="domain" description="FAD-binding FR-type" evidence="14">
    <location>
        <begin position="2"/>
        <end position="99"/>
    </location>
</feature>
<evidence type="ECO:0000259" key="14">
    <source>
        <dbReference type="PROSITE" id="PS51384"/>
    </source>
</evidence>
<gene>
    <name evidence="11 15" type="primary">pyrK</name>
    <name evidence="15" type="ORF">GCM10007063_06300</name>
</gene>
<feature type="binding site" evidence="11 13">
    <location>
        <position position="220"/>
    </location>
    <ligand>
        <name>[2Fe-2S] cluster</name>
        <dbReference type="ChEBI" id="CHEBI:190135"/>
    </ligand>
</feature>
<evidence type="ECO:0000256" key="6">
    <source>
        <dbReference type="ARBA" id="ARBA00022827"/>
    </source>
</evidence>
<reference evidence="15" key="2">
    <citation type="submission" date="2020-09" db="EMBL/GenBank/DDBJ databases">
        <authorList>
            <person name="Sun Q."/>
            <person name="Ohkuma M."/>
        </authorList>
    </citation>
    <scope>NUCLEOTIDE SEQUENCE</scope>
    <source>
        <strain evidence="15">JCM 12580</strain>
    </source>
</reference>
<dbReference type="GO" id="GO:0009055">
    <property type="term" value="F:electron transfer activity"/>
    <property type="evidence" value="ECO:0007669"/>
    <property type="project" value="UniProtKB-UniRule"/>
</dbReference>
<sequence>MKKCTEMIVTSVREIALDIFEMSLANEYIATAAVPGQFLHLFVDGHTLRRPISIAEVARDKGTITILFKRIGDGTKRLASLEAGMSVSAIGPAGNGFTYKTSMSSALLVGGGIGIPPLYCLGKELRHSGIHVKAILGFQTENQVFYEEKFQELGKTYIVTDDGSYGYQGLVTDVLDQSGKFDHYFSCGPIPMLQSVINKLGDQSGTISLEERLGCGIGACFACVIPSDTEGGYRKICSDGPVFAANEVVL</sequence>
<dbReference type="GO" id="GO:0016491">
    <property type="term" value="F:oxidoreductase activity"/>
    <property type="evidence" value="ECO:0007669"/>
    <property type="project" value="InterPro"/>
</dbReference>
<comment type="caution">
    <text evidence="15">The sequence shown here is derived from an EMBL/GenBank/DDBJ whole genome shotgun (WGS) entry which is preliminary data.</text>
</comment>
<dbReference type="InterPro" id="IPR039261">
    <property type="entry name" value="FNR_nucleotide-bd"/>
</dbReference>
<comment type="similarity">
    <text evidence="1 11">Belongs to the PyrK family.</text>
</comment>
<protein>
    <recommendedName>
        <fullName evidence="11">Dihydroorotate dehydrogenase B (NAD(+)), electron transfer subunit</fullName>
    </recommendedName>
    <alternativeName>
        <fullName evidence="11">Dihydroorotate oxidase B, electron transfer subunit</fullName>
    </alternativeName>
</protein>
<evidence type="ECO:0000256" key="11">
    <source>
        <dbReference type="HAMAP-Rule" id="MF_01211"/>
    </source>
</evidence>
<dbReference type="Gene3D" id="2.40.30.10">
    <property type="entry name" value="Translation factors"/>
    <property type="match status" value="1"/>
</dbReference>
<keyword evidence="3 11" id="KW-0285">Flavoprotein</keyword>
<dbReference type="PROSITE" id="PS51384">
    <property type="entry name" value="FAD_FR"/>
    <property type="match status" value="1"/>
</dbReference>
<name>A0A917PNY5_9BACI</name>
<evidence type="ECO:0000256" key="5">
    <source>
        <dbReference type="ARBA" id="ARBA00022723"/>
    </source>
</evidence>
<feature type="binding site" evidence="11 13">
    <location>
        <position position="215"/>
    </location>
    <ligand>
        <name>[2Fe-2S] cluster</name>
        <dbReference type="ChEBI" id="CHEBI:190135"/>
    </ligand>
</feature>
<comment type="subunit">
    <text evidence="11">Heterotetramer of 2 PyrK and 2 PyrD type B subunits.</text>
</comment>
<evidence type="ECO:0000256" key="8">
    <source>
        <dbReference type="ARBA" id="ARBA00022982"/>
    </source>
</evidence>
<evidence type="ECO:0000256" key="7">
    <source>
        <dbReference type="ARBA" id="ARBA00022975"/>
    </source>
</evidence>
<dbReference type="InterPro" id="IPR050353">
    <property type="entry name" value="PyrK_electron_transfer"/>
</dbReference>
<dbReference type="PIRSF" id="PIRSF006816">
    <property type="entry name" value="Cyc3_hyd_g"/>
    <property type="match status" value="1"/>
</dbReference>
<organism evidence="15 16">
    <name type="scientific">Lentibacillus kapialis</name>
    <dbReference type="NCBI Taxonomy" id="340214"/>
    <lineage>
        <taxon>Bacteria</taxon>
        <taxon>Bacillati</taxon>
        <taxon>Bacillota</taxon>
        <taxon>Bacilli</taxon>
        <taxon>Bacillales</taxon>
        <taxon>Bacillaceae</taxon>
        <taxon>Lentibacillus</taxon>
    </lineage>
</organism>
<keyword evidence="8 11" id="KW-0249">Electron transport</keyword>
<comment type="cofactor">
    <cofactor evidence="11 12">
        <name>FAD</name>
        <dbReference type="ChEBI" id="CHEBI:57692"/>
    </cofactor>
    <text evidence="11 12">Binds 1 FAD per subunit.</text>
</comment>
<feature type="binding site" evidence="11 13">
    <location>
        <position position="223"/>
    </location>
    <ligand>
        <name>[2Fe-2S] cluster</name>
        <dbReference type="ChEBI" id="CHEBI:190135"/>
    </ligand>
</feature>
<evidence type="ECO:0000313" key="16">
    <source>
        <dbReference type="Proteomes" id="UP000658382"/>
    </source>
</evidence>
<dbReference type="GO" id="GO:0044205">
    <property type="term" value="P:'de novo' UMP biosynthetic process"/>
    <property type="evidence" value="ECO:0007669"/>
    <property type="project" value="UniProtKB-UniRule"/>
</dbReference>
<comment type="caution">
    <text evidence="11">Lacks conserved residue(s) required for the propagation of feature annotation.</text>
</comment>
<feature type="binding site" evidence="11 12">
    <location>
        <begin position="74"/>
        <end position="75"/>
    </location>
    <ligand>
        <name>FAD</name>
        <dbReference type="ChEBI" id="CHEBI:57692"/>
    </ligand>
</feature>
<proteinExistence type="inferred from homology"/>
<keyword evidence="7 11" id="KW-0665">Pyrimidine biosynthesis</keyword>
<dbReference type="AlphaFoldDB" id="A0A917PNY5"/>
<dbReference type="GO" id="GO:0051537">
    <property type="term" value="F:2 iron, 2 sulfur cluster binding"/>
    <property type="evidence" value="ECO:0007669"/>
    <property type="project" value="UniProtKB-KW"/>
</dbReference>
<keyword evidence="4 11" id="KW-0001">2Fe-2S</keyword>
<keyword evidence="5 11" id="KW-0479">Metal-binding</keyword>
<dbReference type="InterPro" id="IPR023455">
    <property type="entry name" value="Dihydroorotate_DHASE_ETsu"/>
</dbReference>
<reference evidence="15" key="1">
    <citation type="journal article" date="2014" name="Int. J. Syst. Evol. Microbiol.">
        <title>Complete genome sequence of Corynebacterium casei LMG S-19264T (=DSM 44701T), isolated from a smear-ripened cheese.</title>
        <authorList>
            <consortium name="US DOE Joint Genome Institute (JGI-PGF)"/>
            <person name="Walter F."/>
            <person name="Albersmeier A."/>
            <person name="Kalinowski J."/>
            <person name="Ruckert C."/>
        </authorList>
    </citation>
    <scope>NUCLEOTIDE SEQUENCE</scope>
    <source>
        <strain evidence="15">JCM 12580</strain>
    </source>
</reference>
<dbReference type="InterPro" id="IPR017938">
    <property type="entry name" value="Riboflavin_synthase-like_b-brl"/>
</dbReference>
<evidence type="ECO:0000256" key="2">
    <source>
        <dbReference type="ARBA" id="ARBA00022448"/>
    </source>
</evidence>
<feature type="binding site" evidence="11 12">
    <location>
        <begin position="50"/>
        <end position="53"/>
    </location>
    <ligand>
        <name>FAD</name>
        <dbReference type="ChEBI" id="CHEBI:57692"/>
    </ligand>
</feature>
<dbReference type="GO" id="GO:0046872">
    <property type="term" value="F:metal ion binding"/>
    <property type="evidence" value="ECO:0007669"/>
    <property type="project" value="UniProtKB-KW"/>
</dbReference>
<dbReference type="Pfam" id="PF10418">
    <property type="entry name" value="DHODB_Fe-S_bind"/>
    <property type="match status" value="1"/>
</dbReference>
<evidence type="ECO:0000256" key="1">
    <source>
        <dbReference type="ARBA" id="ARBA00006422"/>
    </source>
</evidence>
<keyword evidence="2 11" id="KW-0813">Transport</keyword>
<dbReference type="HAMAP" id="MF_01211">
    <property type="entry name" value="DHODB_Fe_S_bind"/>
    <property type="match status" value="1"/>
</dbReference>
<feature type="binding site" evidence="11 13">
    <location>
        <position position="237"/>
    </location>
    <ligand>
        <name>[2Fe-2S] cluster</name>
        <dbReference type="ChEBI" id="CHEBI:190135"/>
    </ligand>
</feature>
<dbReference type="Gene3D" id="2.10.240.10">
    <property type="entry name" value="Dihydroorotate dehydrogenase, electron transfer subunit"/>
    <property type="match status" value="1"/>
</dbReference>
<dbReference type="SUPFAM" id="SSF52343">
    <property type="entry name" value="Ferredoxin reductase-like, C-terminal NADP-linked domain"/>
    <property type="match status" value="1"/>
</dbReference>